<evidence type="ECO:0000256" key="1">
    <source>
        <dbReference type="ARBA" id="ARBA00000085"/>
    </source>
</evidence>
<dbReference type="InterPro" id="IPR005467">
    <property type="entry name" value="His_kinase_dom"/>
</dbReference>
<dbReference type="Pfam" id="PF00989">
    <property type="entry name" value="PAS"/>
    <property type="match status" value="1"/>
</dbReference>
<feature type="domain" description="PAS" evidence="7">
    <location>
        <begin position="128"/>
        <end position="198"/>
    </location>
</feature>
<dbReference type="PROSITE" id="PS50109">
    <property type="entry name" value="HIS_KIN"/>
    <property type="match status" value="1"/>
</dbReference>
<comment type="catalytic activity">
    <reaction evidence="1">
        <text>ATP + protein L-histidine = ADP + protein N-phospho-L-histidine.</text>
        <dbReference type="EC" id="2.7.13.3"/>
    </reaction>
</comment>
<proteinExistence type="predicted"/>
<organism evidence="9 10">
    <name type="scientific">Ferrovibrio xuzhouensis</name>
    <dbReference type="NCBI Taxonomy" id="1576914"/>
    <lineage>
        <taxon>Bacteria</taxon>
        <taxon>Pseudomonadati</taxon>
        <taxon>Pseudomonadota</taxon>
        <taxon>Alphaproteobacteria</taxon>
        <taxon>Rhodospirillales</taxon>
        <taxon>Rhodospirillaceae</taxon>
        <taxon>Ferrovibrio</taxon>
    </lineage>
</organism>
<dbReference type="NCBIfam" id="TIGR00229">
    <property type="entry name" value="sensory_box"/>
    <property type="match status" value="2"/>
</dbReference>
<dbReference type="PROSITE" id="PS50113">
    <property type="entry name" value="PAC"/>
    <property type="match status" value="3"/>
</dbReference>
<dbReference type="SMART" id="SM00388">
    <property type="entry name" value="HisKA"/>
    <property type="match status" value="1"/>
</dbReference>
<dbReference type="InterPro" id="IPR013655">
    <property type="entry name" value="PAS_fold_3"/>
</dbReference>
<gene>
    <name evidence="9" type="ORF">ACFOOQ_19485</name>
</gene>
<evidence type="ECO:0000259" key="6">
    <source>
        <dbReference type="PROSITE" id="PS50109"/>
    </source>
</evidence>
<dbReference type="InterPro" id="IPR000700">
    <property type="entry name" value="PAS-assoc_C"/>
</dbReference>
<dbReference type="InterPro" id="IPR052162">
    <property type="entry name" value="Sensor_kinase/Photoreceptor"/>
</dbReference>
<dbReference type="SUPFAM" id="SSF55785">
    <property type="entry name" value="PYP-like sensor domain (PAS domain)"/>
    <property type="match status" value="3"/>
</dbReference>
<dbReference type="PROSITE" id="PS50112">
    <property type="entry name" value="PAS"/>
    <property type="match status" value="2"/>
</dbReference>
<evidence type="ECO:0000313" key="10">
    <source>
        <dbReference type="Proteomes" id="UP001595711"/>
    </source>
</evidence>
<feature type="domain" description="Histidine kinase" evidence="6">
    <location>
        <begin position="565"/>
        <end position="781"/>
    </location>
</feature>
<evidence type="ECO:0000259" key="7">
    <source>
        <dbReference type="PROSITE" id="PS50112"/>
    </source>
</evidence>
<dbReference type="SUPFAM" id="SSF47384">
    <property type="entry name" value="Homodimeric domain of signal transducing histidine kinase"/>
    <property type="match status" value="1"/>
</dbReference>
<dbReference type="SMART" id="SM00387">
    <property type="entry name" value="HATPase_c"/>
    <property type="match status" value="1"/>
</dbReference>
<dbReference type="InterPro" id="IPR001610">
    <property type="entry name" value="PAC"/>
</dbReference>
<dbReference type="SMART" id="SM00086">
    <property type="entry name" value="PAC"/>
    <property type="match status" value="3"/>
</dbReference>
<dbReference type="Gene3D" id="3.30.565.10">
    <property type="entry name" value="Histidine kinase-like ATPase, C-terminal domain"/>
    <property type="match status" value="1"/>
</dbReference>
<dbReference type="CDD" id="cd00130">
    <property type="entry name" value="PAS"/>
    <property type="match status" value="2"/>
</dbReference>
<dbReference type="Gene3D" id="2.10.70.100">
    <property type="match status" value="1"/>
</dbReference>
<dbReference type="Gene3D" id="3.30.450.40">
    <property type="match status" value="1"/>
</dbReference>
<evidence type="ECO:0000256" key="2">
    <source>
        <dbReference type="ARBA" id="ARBA00012438"/>
    </source>
</evidence>
<reference evidence="10" key="1">
    <citation type="journal article" date="2019" name="Int. J. Syst. Evol. Microbiol.">
        <title>The Global Catalogue of Microorganisms (GCM) 10K type strain sequencing project: providing services to taxonomists for standard genome sequencing and annotation.</title>
        <authorList>
            <consortium name="The Broad Institute Genomics Platform"/>
            <consortium name="The Broad Institute Genome Sequencing Center for Infectious Disease"/>
            <person name="Wu L."/>
            <person name="Ma J."/>
        </authorList>
    </citation>
    <scope>NUCLEOTIDE SEQUENCE [LARGE SCALE GENOMIC DNA]</scope>
    <source>
        <strain evidence="10">KCTC 42182</strain>
    </source>
</reference>
<dbReference type="Pfam" id="PF08447">
    <property type="entry name" value="PAS_3"/>
    <property type="match status" value="2"/>
</dbReference>
<dbReference type="SUPFAM" id="SSF55781">
    <property type="entry name" value="GAF domain-like"/>
    <property type="match status" value="1"/>
</dbReference>
<dbReference type="InterPro" id="IPR004358">
    <property type="entry name" value="Sig_transdc_His_kin-like_C"/>
</dbReference>
<feature type="domain" description="PAC" evidence="8">
    <location>
        <begin position="75"/>
        <end position="127"/>
    </location>
</feature>
<keyword evidence="5" id="KW-0418">Kinase</keyword>
<feature type="domain" description="PAC" evidence="8">
    <location>
        <begin position="494"/>
        <end position="545"/>
    </location>
</feature>
<dbReference type="Pfam" id="PF02518">
    <property type="entry name" value="HATPase_c"/>
    <property type="match status" value="1"/>
</dbReference>
<feature type="domain" description="PAS" evidence="7">
    <location>
        <begin position="2"/>
        <end position="72"/>
    </location>
</feature>
<feature type="domain" description="PAC" evidence="8">
    <location>
        <begin position="201"/>
        <end position="253"/>
    </location>
</feature>
<accession>A0ABV7VJU1</accession>
<dbReference type="PRINTS" id="PR00344">
    <property type="entry name" value="BCTRLSENSOR"/>
</dbReference>
<dbReference type="Gene3D" id="3.30.450.20">
    <property type="entry name" value="PAS domain"/>
    <property type="match status" value="3"/>
</dbReference>
<dbReference type="InterPro" id="IPR036890">
    <property type="entry name" value="HATPase_C_sf"/>
</dbReference>
<dbReference type="EC" id="2.7.13.3" evidence="2"/>
<dbReference type="Proteomes" id="UP001595711">
    <property type="component" value="Unassembled WGS sequence"/>
</dbReference>
<evidence type="ECO:0000256" key="3">
    <source>
        <dbReference type="ARBA" id="ARBA00022553"/>
    </source>
</evidence>
<dbReference type="SUPFAM" id="SSF55874">
    <property type="entry name" value="ATPase domain of HSP90 chaperone/DNA topoisomerase II/histidine kinase"/>
    <property type="match status" value="1"/>
</dbReference>
<evidence type="ECO:0000256" key="5">
    <source>
        <dbReference type="ARBA" id="ARBA00022777"/>
    </source>
</evidence>
<evidence type="ECO:0000256" key="4">
    <source>
        <dbReference type="ARBA" id="ARBA00022679"/>
    </source>
</evidence>
<comment type="caution">
    <text evidence="9">The sequence shown here is derived from an EMBL/GenBank/DDBJ whole genome shotgun (WGS) entry which is preliminary data.</text>
</comment>
<keyword evidence="4" id="KW-0808">Transferase</keyword>
<dbReference type="InterPro" id="IPR000014">
    <property type="entry name" value="PAS"/>
</dbReference>
<dbReference type="InterPro" id="IPR036097">
    <property type="entry name" value="HisK_dim/P_sf"/>
</dbReference>
<dbReference type="InterPro" id="IPR003661">
    <property type="entry name" value="HisK_dim/P_dom"/>
</dbReference>
<dbReference type="SMART" id="SM00091">
    <property type="entry name" value="PAS"/>
    <property type="match status" value="2"/>
</dbReference>
<dbReference type="InterPro" id="IPR013767">
    <property type="entry name" value="PAS_fold"/>
</dbReference>
<dbReference type="InterPro" id="IPR003594">
    <property type="entry name" value="HATPase_dom"/>
</dbReference>
<dbReference type="PANTHER" id="PTHR43304:SF1">
    <property type="entry name" value="PAC DOMAIN-CONTAINING PROTEIN"/>
    <property type="match status" value="1"/>
</dbReference>
<keyword evidence="10" id="KW-1185">Reference proteome</keyword>
<dbReference type="SMART" id="SM00065">
    <property type="entry name" value="GAF"/>
    <property type="match status" value="1"/>
</dbReference>
<name>A0ABV7VJU1_9PROT</name>
<dbReference type="InterPro" id="IPR003018">
    <property type="entry name" value="GAF"/>
</dbReference>
<dbReference type="EMBL" id="JBHRYJ010000005">
    <property type="protein sequence ID" value="MFC3677744.1"/>
    <property type="molecule type" value="Genomic_DNA"/>
</dbReference>
<dbReference type="CDD" id="cd00082">
    <property type="entry name" value="HisKA"/>
    <property type="match status" value="1"/>
</dbReference>
<dbReference type="InterPro" id="IPR035965">
    <property type="entry name" value="PAS-like_dom_sf"/>
</dbReference>
<keyword evidence="3" id="KW-0597">Phosphoprotein</keyword>
<evidence type="ECO:0000259" key="8">
    <source>
        <dbReference type="PROSITE" id="PS50113"/>
    </source>
</evidence>
<protein>
    <recommendedName>
        <fullName evidence="2">histidine kinase</fullName>
        <ecNumber evidence="2">2.7.13.3</ecNumber>
    </recommendedName>
</protein>
<dbReference type="PANTHER" id="PTHR43304">
    <property type="entry name" value="PHYTOCHROME-LIKE PROTEIN CPH1"/>
    <property type="match status" value="1"/>
</dbReference>
<evidence type="ECO:0000313" key="9">
    <source>
        <dbReference type="EMBL" id="MFC3677744.1"/>
    </source>
</evidence>
<dbReference type="InterPro" id="IPR029016">
    <property type="entry name" value="GAF-like_dom_sf"/>
</dbReference>
<dbReference type="RefSeq" id="WP_379729335.1">
    <property type="nucleotide sequence ID" value="NZ_JBHRYJ010000005.1"/>
</dbReference>
<dbReference type="Gene3D" id="1.10.287.130">
    <property type="match status" value="1"/>
</dbReference>
<sequence length="809" mass="89112">MMDSELGRIVDALPGLIWTALPDGTVKFVNKRWSEYTGLAFEETASGGWQAVAHPDDLLQLAAKWEALVNSGKAGGMEGRLRRHDGEYRNFLFRISPVSDASGMAVEWCGLATDIEERFELIQSLRASEAQFRLTVDGLPAMVTLHAPDGSVVYANRHALEFSGTTLTEIQKLPQGFSFHPDDRQRFLECWAEARSSGETYKFEGRRLQGDGSVRWYSTIGYPLRGADGQIVVWYLIHNDVNEKRIAEARFAGEMKLLEMMASGAPMSQVLEAICRVVEEICSDCTCSVTLVNGDRLLDGASPSLPPEFTKSINGRPISVENGPCAMAACLREQVISADIAKETRWHTYGWPDLALSFGLQACWSTPIVAPCGSVLGTLGLHYHKPSTPNQLQQDLIAQFTHLASIAIERSHEEDALKRNQAFLAEAQRLTSIGSFSWKPTTGEILWSDETYRLFQIDPGTPVTFDLISTRYPTDEWHLLTKMKEDARQGVEKLGFGHRLIMPDGTVKHVHLVAQGRVNRDGEMEYIGACQDITDRRYTEETLDKVRSELIRVSRVMSLSALTASIAHEVNQPLAGIITNASTGLRMLSAVPPNIEGALETARRTIRDGNRASEVIARLRALFAGKELVADAVDLNAAAHEVVALNRTQFQRARVEVRQDFEGDLPLVKGDRVQLQQVIMNLVTNAMDALSGVHGRPRQMSIMTSSDSNGDVCLTVSDNGIGIDPEVSDRLFDAFFSTKNDGMGIGLSVSRSIIEKHQGRIWAERNDMHGSTFSFSISGIPPLVVDDLCGGKFATSSIGEADESVGSRR</sequence>
<dbReference type="Pfam" id="PF13185">
    <property type="entry name" value="GAF_2"/>
    <property type="match status" value="1"/>
</dbReference>